<evidence type="ECO:0000256" key="1">
    <source>
        <dbReference type="SAM" id="Phobius"/>
    </source>
</evidence>
<feature type="transmembrane region" description="Helical" evidence="1">
    <location>
        <begin position="148"/>
        <end position="166"/>
    </location>
</feature>
<keyword evidence="3" id="KW-1185">Reference proteome</keyword>
<proteinExistence type="predicted"/>
<dbReference type="Proteomes" id="UP000644507">
    <property type="component" value="Unassembled WGS sequence"/>
</dbReference>
<reference evidence="2" key="1">
    <citation type="journal article" date="2014" name="Int. J. Syst. Evol. Microbiol.">
        <title>Complete genome sequence of Corynebacterium casei LMG S-19264T (=DSM 44701T), isolated from a smear-ripened cheese.</title>
        <authorList>
            <consortium name="US DOE Joint Genome Institute (JGI-PGF)"/>
            <person name="Walter F."/>
            <person name="Albersmeier A."/>
            <person name="Kalinowski J."/>
            <person name="Ruckert C."/>
        </authorList>
    </citation>
    <scope>NUCLEOTIDE SEQUENCE</scope>
    <source>
        <strain evidence="2">KCTC 12988</strain>
    </source>
</reference>
<name>A0A918TNH6_9BACT</name>
<feature type="transmembrane region" description="Helical" evidence="1">
    <location>
        <begin position="32"/>
        <end position="52"/>
    </location>
</feature>
<protein>
    <submittedName>
        <fullName evidence="2">Uncharacterized protein</fullName>
    </submittedName>
</protein>
<keyword evidence="1" id="KW-1133">Transmembrane helix</keyword>
<reference evidence="2" key="2">
    <citation type="submission" date="2020-09" db="EMBL/GenBank/DDBJ databases">
        <authorList>
            <person name="Sun Q."/>
            <person name="Kim S."/>
        </authorList>
    </citation>
    <scope>NUCLEOTIDE SEQUENCE</scope>
    <source>
        <strain evidence="2">KCTC 12988</strain>
    </source>
</reference>
<keyword evidence="1" id="KW-0812">Transmembrane</keyword>
<gene>
    <name evidence="2" type="ORF">GCM10007100_22900</name>
</gene>
<dbReference type="AlphaFoldDB" id="A0A918TNH6"/>
<keyword evidence="1" id="KW-0472">Membrane</keyword>
<feature type="transmembrane region" description="Helical" evidence="1">
    <location>
        <begin position="187"/>
        <end position="209"/>
    </location>
</feature>
<comment type="caution">
    <text evidence="2">The sequence shown here is derived from an EMBL/GenBank/DDBJ whole genome shotgun (WGS) entry which is preliminary data.</text>
</comment>
<evidence type="ECO:0000313" key="2">
    <source>
        <dbReference type="EMBL" id="GHC55641.1"/>
    </source>
</evidence>
<evidence type="ECO:0000313" key="3">
    <source>
        <dbReference type="Proteomes" id="UP000644507"/>
    </source>
</evidence>
<feature type="transmembrane region" description="Helical" evidence="1">
    <location>
        <begin position="215"/>
        <end position="233"/>
    </location>
</feature>
<sequence length="236" mass="27123">MDGSVSPMNPSPRRNLFREAVHLGWGGAKENILPGLALWVVGLALVICYYRFEPVAQSFDLIGDLKDRTSPWFAMISTAIFGSLVPWLVGALFLPKEKRLPIRRVPLLFLFWAIHGWQVDKLYELQSVVFGSELKTSTIFFKTVVDQFLWSPFLATPQVLLFYLFSEQDHSARRFKLALQRKSFLQRLIPLLLTNWVVWIPSVALIYLFPLPLQLPLMNLILAIWCLIISFFAKNA</sequence>
<organism evidence="2 3">
    <name type="scientific">Roseibacillus persicicus</name>
    <dbReference type="NCBI Taxonomy" id="454148"/>
    <lineage>
        <taxon>Bacteria</taxon>
        <taxon>Pseudomonadati</taxon>
        <taxon>Verrucomicrobiota</taxon>
        <taxon>Verrucomicrobiia</taxon>
        <taxon>Verrucomicrobiales</taxon>
        <taxon>Verrucomicrobiaceae</taxon>
        <taxon>Roseibacillus</taxon>
    </lineage>
</organism>
<feature type="transmembrane region" description="Helical" evidence="1">
    <location>
        <begin position="72"/>
        <end position="94"/>
    </location>
</feature>
<dbReference type="EMBL" id="BMXI01000009">
    <property type="protein sequence ID" value="GHC55641.1"/>
    <property type="molecule type" value="Genomic_DNA"/>
</dbReference>
<accession>A0A918TNH6</accession>